<gene>
    <name evidence="1" type="ORF">OE88DRAFT_1191197</name>
</gene>
<protein>
    <recommendedName>
        <fullName evidence="3">F-box domain-containing protein</fullName>
    </recommendedName>
</protein>
<evidence type="ECO:0000313" key="2">
    <source>
        <dbReference type="Proteomes" id="UP000305948"/>
    </source>
</evidence>
<keyword evidence="2" id="KW-1185">Reference proteome</keyword>
<dbReference type="AlphaFoldDB" id="A0A5C3N9P7"/>
<dbReference type="EMBL" id="ML213506">
    <property type="protein sequence ID" value="TFK54404.1"/>
    <property type="molecule type" value="Genomic_DNA"/>
</dbReference>
<proteinExistence type="predicted"/>
<dbReference type="STRING" id="5364.A0A5C3N9P7"/>
<dbReference type="Gene3D" id="3.80.10.10">
    <property type="entry name" value="Ribonuclease Inhibitor"/>
    <property type="match status" value="1"/>
</dbReference>
<reference evidence="1 2" key="1">
    <citation type="journal article" date="2019" name="Nat. Ecol. Evol.">
        <title>Megaphylogeny resolves global patterns of mushroom evolution.</title>
        <authorList>
            <person name="Varga T."/>
            <person name="Krizsan K."/>
            <person name="Foldi C."/>
            <person name="Dima B."/>
            <person name="Sanchez-Garcia M."/>
            <person name="Sanchez-Ramirez S."/>
            <person name="Szollosi G.J."/>
            <person name="Szarkandi J.G."/>
            <person name="Papp V."/>
            <person name="Albert L."/>
            <person name="Andreopoulos W."/>
            <person name="Angelini C."/>
            <person name="Antonin V."/>
            <person name="Barry K.W."/>
            <person name="Bougher N.L."/>
            <person name="Buchanan P."/>
            <person name="Buyck B."/>
            <person name="Bense V."/>
            <person name="Catcheside P."/>
            <person name="Chovatia M."/>
            <person name="Cooper J."/>
            <person name="Damon W."/>
            <person name="Desjardin D."/>
            <person name="Finy P."/>
            <person name="Geml J."/>
            <person name="Haridas S."/>
            <person name="Hughes K."/>
            <person name="Justo A."/>
            <person name="Karasinski D."/>
            <person name="Kautmanova I."/>
            <person name="Kiss B."/>
            <person name="Kocsube S."/>
            <person name="Kotiranta H."/>
            <person name="LaButti K.M."/>
            <person name="Lechner B.E."/>
            <person name="Liimatainen K."/>
            <person name="Lipzen A."/>
            <person name="Lukacs Z."/>
            <person name="Mihaltcheva S."/>
            <person name="Morgado L.N."/>
            <person name="Niskanen T."/>
            <person name="Noordeloos M.E."/>
            <person name="Ohm R.A."/>
            <person name="Ortiz-Santana B."/>
            <person name="Ovrebo C."/>
            <person name="Racz N."/>
            <person name="Riley R."/>
            <person name="Savchenko A."/>
            <person name="Shiryaev A."/>
            <person name="Soop K."/>
            <person name="Spirin V."/>
            <person name="Szebenyi C."/>
            <person name="Tomsovsky M."/>
            <person name="Tulloss R.E."/>
            <person name="Uehling J."/>
            <person name="Grigoriev I.V."/>
            <person name="Vagvolgyi C."/>
            <person name="Papp T."/>
            <person name="Martin F.M."/>
            <person name="Miettinen O."/>
            <person name="Hibbett D.S."/>
            <person name="Nagy L.G."/>
        </authorList>
    </citation>
    <scope>NUCLEOTIDE SEQUENCE [LARGE SCALE GENOMIC DNA]</scope>
    <source>
        <strain evidence="1 2">OMC1185</strain>
    </source>
</reference>
<dbReference type="Proteomes" id="UP000305948">
    <property type="component" value="Unassembled WGS sequence"/>
</dbReference>
<dbReference type="OrthoDB" id="3543113at2759"/>
<dbReference type="InterPro" id="IPR032675">
    <property type="entry name" value="LRR_dom_sf"/>
</dbReference>
<evidence type="ECO:0000313" key="1">
    <source>
        <dbReference type="EMBL" id="TFK54404.1"/>
    </source>
</evidence>
<evidence type="ECO:0008006" key="3">
    <source>
        <dbReference type="Google" id="ProtNLM"/>
    </source>
</evidence>
<accession>A0A5C3N9P7</accession>
<organism evidence="1 2">
    <name type="scientific">Heliocybe sulcata</name>
    <dbReference type="NCBI Taxonomy" id="5364"/>
    <lineage>
        <taxon>Eukaryota</taxon>
        <taxon>Fungi</taxon>
        <taxon>Dikarya</taxon>
        <taxon>Basidiomycota</taxon>
        <taxon>Agaricomycotina</taxon>
        <taxon>Agaricomycetes</taxon>
        <taxon>Gloeophyllales</taxon>
        <taxon>Gloeophyllaceae</taxon>
        <taxon>Heliocybe</taxon>
    </lineage>
</organism>
<sequence length="421" mass="47243">MVPSEWSRLRLYGARIKDLTIVYGVHSFMLDSLADYSRSYKVQLLPNIRELTVCVAGILANRTSSLWVLLNSTLKTLHLDLHESDIEDLSLFVIGDYLGDAVPRLEHLELSAISQRFVDRAEFVPTALTTSSSRLRHLRSFRSNIQLLAVDLVNLAGLPLLASLDVSLSWNCAVKSDVVPSCDPPFFSLRDLRVRGRSLVQCADFLSLLRRNSLGKLELDSREELPAQEKDIEAAVKAVAEYCDPVSLTELTIKTNDGGTADDYALNIAILQQSLFHFGKLVALEFDSLCTLHGRDDEVEELARAWPLIERLHFGRWPFVIYTHFTIHGLSPFARYCPCLTRLTIAVDTEIDIDASKASTDDRRTSPVSHLCLGNSSIRDAEAVAAFIGRLFPKLEKLITDDWRDSNLWADVGRILGCEWI</sequence>
<dbReference type="SUPFAM" id="SSF52047">
    <property type="entry name" value="RNI-like"/>
    <property type="match status" value="1"/>
</dbReference>
<name>A0A5C3N9P7_9AGAM</name>